<evidence type="ECO:0000259" key="3">
    <source>
        <dbReference type="Pfam" id="PF19289"/>
    </source>
</evidence>
<dbReference type="InterPro" id="IPR002510">
    <property type="entry name" value="Metalloprtase-TldD/E_N"/>
</dbReference>
<dbReference type="PANTHER" id="PTHR43421:SF1">
    <property type="entry name" value="METALLOPROTEASE PMBA"/>
    <property type="match status" value="1"/>
</dbReference>
<protein>
    <submittedName>
        <fullName evidence="5">Metalloprotease PmbA</fullName>
        <ecNumber evidence="5">3.4.24.-</ecNumber>
    </submittedName>
</protein>
<keyword evidence="5" id="KW-0482">Metalloprotease</keyword>
<feature type="domain" description="Metalloprotease TldD/E central" evidence="4">
    <location>
        <begin position="133"/>
        <end position="239"/>
    </location>
</feature>
<dbReference type="NCBIfam" id="NF008268">
    <property type="entry name" value="PRK11040.1"/>
    <property type="match status" value="1"/>
</dbReference>
<dbReference type="InterPro" id="IPR035068">
    <property type="entry name" value="TldD/PmbA_N"/>
</dbReference>
<feature type="domain" description="Metalloprotease TldD/E C-terminal" evidence="3">
    <location>
        <begin position="246"/>
        <end position="454"/>
    </location>
</feature>
<reference evidence="6" key="1">
    <citation type="journal article" date="2019" name="Int. J. Syst. Evol. Microbiol.">
        <title>The Global Catalogue of Microorganisms (GCM) 10K type strain sequencing project: providing services to taxonomists for standard genome sequencing and annotation.</title>
        <authorList>
            <consortium name="The Broad Institute Genomics Platform"/>
            <consortium name="The Broad Institute Genome Sequencing Center for Infectious Disease"/>
            <person name="Wu L."/>
            <person name="Ma J."/>
        </authorList>
    </citation>
    <scope>NUCLEOTIDE SEQUENCE [LARGE SCALE GENOMIC DNA]</scope>
    <source>
        <strain evidence="6">KCTC 42441</strain>
    </source>
</reference>
<keyword evidence="5" id="KW-0378">Hydrolase</keyword>
<keyword evidence="5" id="KW-0645">Protease</keyword>
<evidence type="ECO:0000313" key="5">
    <source>
        <dbReference type="EMBL" id="MFC3717142.1"/>
    </source>
</evidence>
<evidence type="ECO:0000259" key="4">
    <source>
        <dbReference type="Pfam" id="PF19290"/>
    </source>
</evidence>
<dbReference type="InterPro" id="IPR045569">
    <property type="entry name" value="Metalloprtase-TldD/E_C"/>
</dbReference>
<comment type="similarity">
    <text evidence="1">Belongs to the peptidase U62 family.</text>
</comment>
<dbReference type="Pfam" id="PF19290">
    <property type="entry name" value="PmbA_TldD_2nd"/>
    <property type="match status" value="1"/>
</dbReference>
<organism evidence="5 6">
    <name type="scientific">Luteimonas soli</name>
    <dbReference type="NCBI Taxonomy" id="1648966"/>
    <lineage>
        <taxon>Bacteria</taxon>
        <taxon>Pseudomonadati</taxon>
        <taxon>Pseudomonadota</taxon>
        <taxon>Gammaproteobacteria</taxon>
        <taxon>Lysobacterales</taxon>
        <taxon>Lysobacteraceae</taxon>
        <taxon>Luteimonas</taxon>
    </lineage>
</organism>
<name>A0ABV7XQ63_9GAMM</name>
<dbReference type="Proteomes" id="UP001595705">
    <property type="component" value="Unassembled WGS sequence"/>
</dbReference>
<dbReference type="InterPro" id="IPR045570">
    <property type="entry name" value="Metalloprtase-TldD/E_cen_dom"/>
</dbReference>
<evidence type="ECO:0000259" key="2">
    <source>
        <dbReference type="Pfam" id="PF01523"/>
    </source>
</evidence>
<dbReference type="Pfam" id="PF01523">
    <property type="entry name" value="PmbA_TldD_1st"/>
    <property type="match status" value="1"/>
</dbReference>
<keyword evidence="6" id="KW-1185">Reference proteome</keyword>
<gene>
    <name evidence="5" type="primary">pmbA</name>
    <name evidence="5" type="ORF">ACFONC_13360</name>
</gene>
<proteinExistence type="inferred from homology"/>
<sequence>MNTALTPDVPAADDSQARLDHLEAIAARLLERCRASGATQAEVSCTEERGLHVGVRMGSVETVESTRDRGIGVTVYFGQRKGSASTADLREESLEATVAQACAIAGFTEDDPAAGLADAALMATDLREFDSWHPWALDADRAIDLALACETAGRDCDARIGNSDGASIGSGQSLSVYANSHGFVGRDRDTLHSIGCALIAGQGESMQRDGWYSVGLAESDLESPAAIGRHAAQRALARLAPRQVATGEYPVLFSNEMARSLIGHLLGAVSGGALYRRASFLVDSAGTQLFPDWFSIHECPFLPRGLRSAAFDAEGVATRESALVEDGVLQRYVLGSYSARRLGLATTANAGGVHNLEVAANAGDFDAMLRGMGRGLLVTELMGQGVNNITGDYSRGAAGFWVEDGAISHAVDGITIAGNLKAMFRDIEAVGSDVDPRSHICTGSILIGKMTVAGG</sequence>
<evidence type="ECO:0000256" key="1">
    <source>
        <dbReference type="ARBA" id="ARBA00005836"/>
    </source>
</evidence>
<accession>A0ABV7XQ63</accession>
<dbReference type="PANTHER" id="PTHR43421">
    <property type="entry name" value="METALLOPROTEASE PMBA"/>
    <property type="match status" value="1"/>
</dbReference>
<dbReference type="InterPro" id="IPR036059">
    <property type="entry name" value="TldD/PmbA_sf"/>
</dbReference>
<dbReference type="Pfam" id="PF19289">
    <property type="entry name" value="PmbA_TldD_3rd"/>
    <property type="match status" value="1"/>
</dbReference>
<dbReference type="InterPro" id="IPR047657">
    <property type="entry name" value="PmbA"/>
</dbReference>
<dbReference type="EMBL" id="JBHRYA010000009">
    <property type="protein sequence ID" value="MFC3717142.1"/>
    <property type="molecule type" value="Genomic_DNA"/>
</dbReference>
<dbReference type="SUPFAM" id="SSF111283">
    <property type="entry name" value="Putative modulator of DNA gyrase, PmbA/TldD"/>
    <property type="match status" value="1"/>
</dbReference>
<dbReference type="RefSeq" id="WP_386744872.1">
    <property type="nucleotide sequence ID" value="NZ_JBHRYA010000009.1"/>
</dbReference>
<dbReference type="EC" id="3.4.24.-" evidence="5"/>
<dbReference type="GO" id="GO:0008237">
    <property type="term" value="F:metallopeptidase activity"/>
    <property type="evidence" value="ECO:0007669"/>
    <property type="project" value="UniProtKB-KW"/>
</dbReference>
<dbReference type="Gene3D" id="3.30.2290.10">
    <property type="entry name" value="PmbA/TldD superfamily"/>
    <property type="match status" value="1"/>
</dbReference>
<comment type="caution">
    <text evidence="5">The sequence shown here is derived from an EMBL/GenBank/DDBJ whole genome shotgun (WGS) entry which is preliminary data.</text>
</comment>
<feature type="domain" description="Metalloprotease TldD/E N-terminal" evidence="2">
    <location>
        <begin position="41"/>
        <end position="105"/>
    </location>
</feature>
<evidence type="ECO:0000313" key="6">
    <source>
        <dbReference type="Proteomes" id="UP001595705"/>
    </source>
</evidence>